<proteinExistence type="predicted"/>
<accession>A0A9X2LPZ7</accession>
<keyword evidence="2" id="KW-1185">Reference proteome</keyword>
<dbReference type="AlphaFoldDB" id="A0A9X2LPZ7"/>
<dbReference type="EMBL" id="JANIID010000064">
    <property type="protein sequence ID" value="MCQ8775029.1"/>
    <property type="molecule type" value="Genomic_DNA"/>
</dbReference>
<name>A0A9X2LPZ7_9ACTN</name>
<dbReference type="Proteomes" id="UP001142374">
    <property type="component" value="Unassembled WGS sequence"/>
</dbReference>
<evidence type="ECO:0000313" key="1">
    <source>
        <dbReference type="EMBL" id="MCQ8775029.1"/>
    </source>
</evidence>
<protein>
    <submittedName>
        <fullName evidence="1">Uncharacterized protein</fullName>
    </submittedName>
</protein>
<gene>
    <name evidence="1" type="ORF">NQU55_35535</name>
</gene>
<dbReference type="RefSeq" id="WP_256791819.1">
    <property type="nucleotide sequence ID" value="NZ_JANIID010000064.1"/>
</dbReference>
<reference evidence="1" key="1">
    <citation type="submission" date="2022-06" db="EMBL/GenBank/DDBJ databases">
        <title>WGS of actinobacteria.</title>
        <authorList>
            <person name="Thawai C."/>
        </authorList>
    </citation>
    <scope>NUCLEOTIDE SEQUENCE</scope>
    <source>
        <strain evidence="1">AA8</strain>
    </source>
</reference>
<organism evidence="1 2">
    <name type="scientific">Streptomyces telluris</name>
    <dbReference type="NCBI Taxonomy" id="2720021"/>
    <lineage>
        <taxon>Bacteria</taxon>
        <taxon>Bacillati</taxon>
        <taxon>Actinomycetota</taxon>
        <taxon>Actinomycetes</taxon>
        <taxon>Kitasatosporales</taxon>
        <taxon>Streptomycetaceae</taxon>
        <taxon>Streptomyces</taxon>
    </lineage>
</organism>
<evidence type="ECO:0000313" key="2">
    <source>
        <dbReference type="Proteomes" id="UP001142374"/>
    </source>
</evidence>
<sequence length="49" mass="5309">MSNDEALTIGKLQGGVLGQLLEAIFKAPVGSPITPEMKQQAQQVQQQMR</sequence>
<comment type="caution">
    <text evidence="1">The sequence shown here is derived from an EMBL/GenBank/DDBJ whole genome shotgun (WGS) entry which is preliminary data.</text>
</comment>